<dbReference type="InterPro" id="IPR015421">
    <property type="entry name" value="PyrdxlP-dep_Trfase_major"/>
</dbReference>
<name>A0ABX8QQM3_9ACTN</name>
<evidence type="ECO:0000313" key="4">
    <source>
        <dbReference type="EMBL" id="QXJ21089.1"/>
    </source>
</evidence>
<keyword evidence="4" id="KW-0032">Aminotransferase</keyword>
<dbReference type="PANTHER" id="PTHR45688">
    <property type="match status" value="1"/>
</dbReference>
<dbReference type="EMBL" id="CP059572">
    <property type="protein sequence ID" value="QXJ21089.1"/>
    <property type="molecule type" value="Genomic_DNA"/>
</dbReference>
<reference evidence="4" key="1">
    <citation type="submission" date="2020-07" db="EMBL/GenBank/DDBJ databases">
        <authorList>
            <person name="Tarantini F.S."/>
            <person name="Hong K.W."/>
            <person name="Chan K.G."/>
        </authorList>
    </citation>
    <scope>NUCLEOTIDE SEQUENCE</scope>
    <source>
        <strain evidence="4">32-07</strain>
    </source>
</reference>
<accession>A0ABX8QQM3</accession>
<evidence type="ECO:0000256" key="2">
    <source>
        <dbReference type="ARBA" id="ARBA00022898"/>
    </source>
</evidence>
<dbReference type="InterPro" id="IPR015424">
    <property type="entry name" value="PyrdxlP-dep_Trfase"/>
</dbReference>
<dbReference type="Proteomes" id="UP001049518">
    <property type="component" value="Chromosome"/>
</dbReference>
<dbReference type="RefSeq" id="WP_231334218.1">
    <property type="nucleotide sequence ID" value="NZ_CP059572.1"/>
</dbReference>
<keyword evidence="4" id="KW-0808">Transferase</keyword>
<dbReference type="CDD" id="cd00610">
    <property type="entry name" value="OAT_like"/>
    <property type="match status" value="1"/>
</dbReference>
<dbReference type="Gene3D" id="3.40.640.10">
    <property type="entry name" value="Type I PLP-dependent aspartate aminotransferase-like (Major domain)"/>
    <property type="match status" value="1"/>
</dbReference>
<evidence type="ECO:0000259" key="3">
    <source>
        <dbReference type="Pfam" id="PF01636"/>
    </source>
</evidence>
<gene>
    <name evidence="4" type="ORF">AGRA3207_001909</name>
</gene>
<protein>
    <submittedName>
        <fullName evidence="4">Aminotransferase class III-fold pyridoxal phosphate-dependent enzyme</fullName>
    </submittedName>
</protein>
<dbReference type="SUPFAM" id="SSF53383">
    <property type="entry name" value="PLP-dependent transferases"/>
    <property type="match status" value="1"/>
</dbReference>
<evidence type="ECO:0000313" key="5">
    <source>
        <dbReference type="Proteomes" id="UP001049518"/>
    </source>
</evidence>
<dbReference type="Pfam" id="PF00202">
    <property type="entry name" value="Aminotran_3"/>
    <property type="match status" value="1"/>
</dbReference>
<keyword evidence="2" id="KW-0663">Pyridoxal phosphate</keyword>
<organism evidence="4 5">
    <name type="scientific">Actinomadura graeca</name>
    <dbReference type="NCBI Taxonomy" id="2750812"/>
    <lineage>
        <taxon>Bacteria</taxon>
        <taxon>Bacillati</taxon>
        <taxon>Actinomycetota</taxon>
        <taxon>Actinomycetes</taxon>
        <taxon>Streptosporangiales</taxon>
        <taxon>Thermomonosporaceae</taxon>
        <taxon>Actinomadura</taxon>
    </lineage>
</organism>
<proteinExistence type="inferred from homology"/>
<dbReference type="InterPro" id="IPR005814">
    <property type="entry name" value="Aminotrans_3"/>
</dbReference>
<feature type="domain" description="Aminoglycoside phosphotransferase" evidence="3">
    <location>
        <begin position="30"/>
        <end position="262"/>
    </location>
</feature>
<dbReference type="PANTHER" id="PTHR45688:SF13">
    <property type="entry name" value="ALANINE--GLYOXYLATE AMINOTRANSFERASE 2-LIKE"/>
    <property type="match status" value="1"/>
</dbReference>
<comment type="similarity">
    <text evidence="1">Belongs to the class-III pyridoxal-phosphate-dependent aminotransferase family.</text>
</comment>
<keyword evidence="5" id="KW-1185">Reference proteome</keyword>
<dbReference type="InterPro" id="IPR011009">
    <property type="entry name" value="Kinase-like_dom_sf"/>
</dbReference>
<dbReference type="GO" id="GO:0008483">
    <property type="term" value="F:transaminase activity"/>
    <property type="evidence" value="ECO:0007669"/>
    <property type="project" value="UniProtKB-KW"/>
</dbReference>
<dbReference type="Gene3D" id="3.90.1150.10">
    <property type="entry name" value="Aspartate Aminotransferase, domain 1"/>
    <property type="match status" value="1"/>
</dbReference>
<dbReference type="Gene3D" id="3.90.1200.10">
    <property type="match status" value="1"/>
</dbReference>
<dbReference type="Pfam" id="PF01636">
    <property type="entry name" value="APH"/>
    <property type="match status" value="1"/>
</dbReference>
<dbReference type="InterPro" id="IPR015422">
    <property type="entry name" value="PyrdxlP-dep_Trfase_small"/>
</dbReference>
<evidence type="ECO:0000256" key="1">
    <source>
        <dbReference type="ARBA" id="ARBA00008954"/>
    </source>
</evidence>
<dbReference type="SUPFAM" id="SSF56112">
    <property type="entry name" value="Protein kinase-like (PK-like)"/>
    <property type="match status" value="1"/>
</dbReference>
<dbReference type="InterPro" id="IPR002575">
    <property type="entry name" value="Aminoglycoside_PTrfase"/>
</dbReference>
<sequence length="768" mass="82830">MTMALDPPPVSPADAAAATMAVYGRQGTARRLAGERTGCVFLIEGRHGPEHVLKLGVPAEQGAFDLQARLIEWIGAVDPSLPVQEVRRTRDGELTGEWSAEGWTHLTQLLSFLPGAGRTTGSGTAVYHRRTGNVAARLVRASRGFFHRSARRPLLWDIGRAQELRPLIDSLPDRSMRRAVEHALARFETDVLPQFPALRAQVIHGDVSPANLLCAPDDPERIVGVIDFGDAMYAPLVAEPAIAASFLVCRQDDPLQVIDEVRLGFEDVVPLEPLERSVLLDLVITRLVMRVVIHEWRASRSPRPPEDPGFSSADSLEVLERLQTRGTRRPPAVPAPAGLPSPSAVIERRAKALGPGLRQFYDQPFMPVRGHGAWVQDESGRRYLDAYNNVPHVGHSHPHVVAAVARQLREINSNTRYLHPAVVEYAERLLATMPPELDTCLFTCTGSDANDLALRLARAYSGREGIVATESAYHGNTVAVSALGPLSGGDRVPWVSLVPHPPHGPQPDPAAGGAEFAQAMQRGIDELGYRDVEPAAFIYDTVFVSDGFRIPEPEVMRAGLRPVREAGALVIADEVQVGQGRVGDTFWGFGLYGAVPDLVTMGKPTAAGIPVGSVVTRREIVDRFLAAGHHYFNTFAGSPVAAAAGLAVMDVLEREGLQRNARVVGGRLLAALEELRTRHGSVRAVRGRGFAIGVELRAPDGGPGTGEARAAINALLRHGVLVGLAGPARDVLKIRPPMVFGFAEMRYLLDALDQVLDEIEGCDTPAGA</sequence>